<keyword evidence="5" id="KW-0472">Membrane</keyword>
<dbReference type="SMART" id="SM00228">
    <property type="entry name" value="PDZ"/>
    <property type="match status" value="1"/>
</dbReference>
<dbReference type="InterPro" id="IPR051201">
    <property type="entry name" value="Chloro_Bact_Ser_Proteases"/>
</dbReference>
<dbReference type="GO" id="GO:0004252">
    <property type="term" value="F:serine-type endopeptidase activity"/>
    <property type="evidence" value="ECO:0007669"/>
    <property type="project" value="InterPro"/>
</dbReference>
<feature type="region of interest" description="Disordered" evidence="4">
    <location>
        <begin position="320"/>
        <end position="343"/>
    </location>
</feature>
<feature type="domain" description="PDZ" evidence="6">
    <location>
        <begin position="414"/>
        <end position="502"/>
    </location>
</feature>
<keyword evidence="8" id="KW-1185">Reference proteome</keyword>
<evidence type="ECO:0000256" key="3">
    <source>
        <dbReference type="ARBA" id="ARBA00022801"/>
    </source>
</evidence>
<sequence>MQTRAPRRAVTPRNEEPRMPADSTAATPTPRDPGAGATTFEAVTLDEGDAKVAEAAAVARAETVRRAAEARTRRLRAEARNRIETRRAESTTAPTTPGPRSNATDASGAHLHSIHSNRNGRREPSKVAMRPRALLLSALAIAVVGGLIGGLVVWAFIAPRGIGGLSGSVPVIGDGGASTTGVHAAAEYAAPSVVSLRVSTESRSETGSGIVLRDDGYVLTNAHVITLDGTVDNADVRATVADGRVFEATLVGLDPLADLAVIRLDGAEGLTPASFGDSTEVTVGDPTVVLGSPLGLAGTVTSGVVSREYRSIEIVSSAVPPETDTNLDATNETGPTATPGPPGSSTIHLAVFQTDAAINPGNSGGPVVNLSGQVIGIAVAIATTSSAQTSHASGSIGLGFAIPGNVALRVAEDLIAGRTPSHGAFGASVMSSTSVTPSGPTVVGAYIDAVTSGGAAARADLRRGDIVTSVAGLPVTGPGDLLAYARLFEAGTAVDVDVYRQGETSTIEVVLDSAA</sequence>
<dbReference type="InterPro" id="IPR001478">
    <property type="entry name" value="PDZ"/>
</dbReference>
<feature type="compositionally biased region" description="Polar residues" evidence="4">
    <location>
        <begin position="90"/>
        <end position="105"/>
    </location>
</feature>
<protein>
    <submittedName>
        <fullName evidence="7">Trypsin-like serine protease</fullName>
    </submittedName>
</protein>
<dbReference type="InterPro" id="IPR043504">
    <property type="entry name" value="Peptidase_S1_PA_chymotrypsin"/>
</dbReference>
<keyword evidence="2 7" id="KW-0645">Protease</keyword>
<reference evidence="7 8" key="1">
    <citation type="submission" date="2019-09" db="EMBL/GenBank/DDBJ databases">
        <title>Phylogeny of genus Pseudoclavibacter and closely related genus.</title>
        <authorList>
            <person name="Li Y."/>
        </authorList>
    </citation>
    <scope>NUCLEOTIDE SEQUENCE [LARGE SCALE GENOMIC DNA]</scope>
    <source>
        <strain evidence="7 8">EGI 60007</strain>
    </source>
</reference>
<dbReference type="InterPro" id="IPR009003">
    <property type="entry name" value="Peptidase_S1_PA"/>
</dbReference>
<feature type="region of interest" description="Disordered" evidence="4">
    <location>
        <begin position="1"/>
        <end position="39"/>
    </location>
</feature>
<dbReference type="SUPFAM" id="SSF50156">
    <property type="entry name" value="PDZ domain-like"/>
    <property type="match status" value="1"/>
</dbReference>
<evidence type="ECO:0000313" key="7">
    <source>
        <dbReference type="EMBL" id="KAB1649808.1"/>
    </source>
</evidence>
<dbReference type="GO" id="GO:0006508">
    <property type="term" value="P:proteolysis"/>
    <property type="evidence" value="ECO:0007669"/>
    <property type="project" value="UniProtKB-KW"/>
</dbReference>
<evidence type="ECO:0000313" key="8">
    <source>
        <dbReference type="Proteomes" id="UP000431744"/>
    </source>
</evidence>
<dbReference type="PRINTS" id="PR00834">
    <property type="entry name" value="PROTEASES2C"/>
</dbReference>
<keyword evidence="3" id="KW-0378">Hydrolase</keyword>
<comment type="similarity">
    <text evidence="1">Belongs to the peptidase S1C family.</text>
</comment>
<evidence type="ECO:0000259" key="6">
    <source>
        <dbReference type="PROSITE" id="PS50106"/>
    </source>
</evidence>
<comment type="caution">
    <text evidence="7">The sequence shown here is derived from an EMBL/GenBank/DDBJ whole genome shotgun (WGS) entry which is preliminary data.</text>
</comment>
<dbReference type="AlphaFoldDB" id="A0A6H9WNY4"/>
<evidence type="ECO:0000256" key="1">
    <source>
        <dbReference type="ARBA" id="ARBA00010541"/>
    </source>
</evidence>
<dbReference type="Proteomes" id="UP000431744">
    <property type="component" value="Unassembled WGS sequence"/>
</dbReference>
<dbReference type="PROSITE" id="PS50106">
    <property type="entry name" value="PDZ"/>
    <property type="match status" value="1"/>
</dbReference>
<dbReference type="InterPro" id="IPR036034">
    <property type="entry name" value="PDZ_sf"/>
</dbReference>
<dbReference type="Gene3D" id="2.40.10.10">
    <property type="entry name" value="Trypsin-like serine proteases"/>
    <property type="match status" value="2"/>
</dbReference>
<evidence type="ECO:0000256" key="5">
    <source>
        <dbReference type="SAM" id="Phobius"/>
    </source>
</evidence>
<proteinExistence type="inferred from homology"/>
<evidence type="ECO:0000256" key="2">
    <source>
        <dbReference type="ARBA" id="ARBA00022670"/>
    </source>
</evidence>
<keyword evidence="5" id="KW-0812">Transmembrane</keyword>
<dbReference type="Pfam" id="PF13365">
    <property type="entry name" value="Trypsin_2"/>
    <property type="match status" value="1"/>
</dbReference>
<feature type="compositionally biased region" description="Polar residues" evidence="4">
    <location>
        <begin position="323"/>
        <end position="332"/>
    </location>
</feature>
<organism evidence="7 8">
    <name type="scientific">Pseudoclavibacter endophyticus</name>
    <dbReference type="NCBI Taxonomy" id="1778590"/>
    <lineage>
        <taxon>Bacteria</taxon>
        <taxon>Bacillati</taxon>
        <taxon>Actinomycetota</taxon>
        <taxon>Actinomycetes</taxon>
        <taxon>Micrococcales</taxon>
        <taxon>Microbacteriaceae</taxon>
        <taxon>Pseudoclavibacter</taxon>
    </lineage>
</organism>
<dbReference type="PANTHER" id="PTHR43343">
    <property type="entry name" value="PEPTIDASE S12"/>
    <property type="match status" value="1"/>
</dbReference>
<feature type="region of interest" description="Disordered" evidence="4">
    <location>
        <begin position="62"/>
        <end position="125"/>
    </location>
</feature>
<gene>
    <name evidence="7" type="ORF">F8O04_06140</name>
</gene>
<dbReference type="SUPFAM" id="SSF50494">
    <property type="entry name" value="Trypsin-like serine proteases"/>
    <property type="match status" value="1"/>
</dbReference>
<dbReference type="Gene3D" id="2.30.42.10">
    <property type="match status" value="1"/>
</dbReference>
<keyword evidence="5" id="KW-1133">Transmembrane helix</keyword>
<feature type="transmembrane region" description="Helical" evidence="5">
    <location>
        <begin position="133"/>
        <end position="157"/>
    </location>
</feature>
<dbReference type="EMBL" id="WBJY01000001">
    <property type="protein sequence ID" value="KAB1649808.1"/>
    <property type="molecule type" value="Genomic_DNA"/>
</dbReference>
<dbReference type="Pfam" id="PF13180">
    <property type="entry name" value="PDZ_2"/>
    <property type="match status" value="1"/>
</dbReference>
<evidence type="ECO:0000256" key="4">
    <source>
        <dbReference type="SAM" id="MobiDB-lite"/>
    </source>
</evidence>
<accession>A0A6H9WNY4</accession>
<feature type="compositionally biased region" description="Basic and acidic residues" evidence="4">
    <location>
        <begin position="62"/>
        <end position="89"/>
    </location>
</feature>
<dbReference type="OrthoDB" id="9758917at2"/>
<dbReference type="InterPro" id="IPR001940">
    <property type="entry name" value="Peptidase_S1C"/>
</dbReference>
<dbReference type="PANTHER" id="PTHR43343:SF3">
    <property type="entry name" value="PROTEASE DO-LIKE 8, CHLOROPLASTIC"/>
    <property type="match status" value="1"/>
</dbReference>
<name>A0A6H9WNY4_9MICO</name>